<dbReference type="Proteomes" id="UP000308600">
    <property type="component" value="Unassembled WGS sequence"/>
</dbReference>
<organism evidence="1 2">
    <name type="scientific">Pluteus cervinus</name>
    <dbReference type="NCBI Taxonomy" id="181527"/>
    <lineage>
        <taxon>Eukaryota</taxon>
        <taxon>Fungi</taxon>
        <taxon>Dikarya</taxon>
        <taxon>Basidiomycota</taxon>
        <taxon>Agaricomycotina</taxon>
        <taxon>Agaricomycetes</taxon>
        <taxon>Agaricomycetidae</taxon>
        <taxon>Agaricales</taxon>
        <taxon>Pluteineae</taxon>
        <taxon>Pluteaceae</taxon>
        <taxon>Pluteus</taxon>
    </lineage>
</organism>
<reference evidence="1 2" key="1">
    <citation type="journal article" date="2019" name="Nat. Ecol. Evol.">
        <title>Megaphylogeny resolves global patterns of mushroom evolution.</title>
        <authorList>
            <person name="Varga T."/>
            <person name="Krizsan K."/>
            <person name="Foldi C."/>
            <person name="Dima B."/>
            <person name="Sanchez-Garcia M."/>
            <person name="Sanchez-Ramirez S."/>
            <person name="Szollosi G.J."/>
            <person name="Szarkandi J.G."/>
            <person name="Papp V."/>
            <person name="Albert L."/>
            <person name="Andreopoulos W."/>
            <person name="Angelini C."/>
            <person name="Antonin V."/>
            <person name="Barry K.W."/>
            <person name="Bougher N.L."/>
            <person name="Buchanan P."/>
            <person name="Buyck B."/>
            <person name="Bense V."/>
            <person name="Catcheside P."/>
            <person name="Chovatia M."/>
            <person name="Cooper J."/>
            <person name="Damon W."/>
            <person name="Desjardin D."/>
            <person name="Finy P."/>
            <person name="Geml J."/>
            <person name="Haridas S."/>
            <person name="Hughes K."/>
            <person name="Justo A."/>
            <person name="Karasinski D."/>
            <person name="Kautmanova I."/>
            <person name="Kiss B."/>
            <person name="Kocsube S."/>
            <person name="Kotiranta H."/>
            <person name="LaButti K.M."/>
            <person name="Lechner B.E."/>
            <person name="Liimatainen K."/>
            <person name="Lipzen A."/>
            <person name="Lukacs Z."/>
            <person name="Mihaltcheva S."/>
            <person name="Morgado L.N."/>
            <person name="Niskanen T."/>
            <person name="Noordeloos M.E."/>
            <person name="Ohm R.A."/>
            <person name="Ortiz-Santana B."/>
            <person name="Ovrebo C."/>
            <person name="Racz N."/>
            <person name="Riley R."/>
            <person name="Savchenko A."/>
            <person name="Shiryaev A."/>
            <person name="Soop K."/>
            <person name="Spirin V."/>
            <person name="Szebenyi C."/>
            <person name="Tomsovsky M."/>
            <person name="Tulloss R.E."/>
            <person name="Uehling J."/>
            <person name="Grigoriev I.V."/>
            <person name="Vagvolgyi C."/>
            <person name="Papp T."/>
            <person name="Martin F.M."/>
            <person name="Miettinen O."/>
            <person name="Hibbett D.S."/>
            <person name="Nagy L.G."/>
        </authorList>
    </citation>
    <scope>NUCLEOTIDE SEQUENCE [LARGE SCALE GENOMIC DNA]</scope>
    <source>
        <strain evidence="1 2">NL-1719</strain>
    </source>
</reference>
<proteinExistence type="predicted"/>
<name>A0ACD3A7D0_9AGAR</name>
<evidence type="ECO:0000313" key="2">
    <source>
        <dbReference type="Proteomes" id="UP000308600"/>
    </source>
</evidence>
<accession>A0ACD3A7D0</accession>
<keyword evidence="2" id="KW-1185">Reference proteome</keyword>
<sequence>MSLASLLLPSSFEPSKKAKTIDTELDALFRTQPSSSISKKRKRGQGEPTQHAKKSKYEKAVLDKGVASESMDKDRKKGRQEDGVEVSRTKKKDHHDDKTMLIDEDDLEKKLDDDEDGSEDNSDLENAYYRAHLKRQPPSLKVGDDTTDEDKSSSEDALDAPGPDAHLHDVSTPASASDFESDGDPSMLVHETAASPKKTISSRRMIKYVPPGETSEQRDLRTIFVGNLSIEVAQNRMFGERMIRVDVALQGTARAKHKSSLGDVGMGGADPKFSVFVGNLDFESREEDLRVYFEGVIAAERGPPEDAMERDDGDEDAENDQMETKLKKPKPWVTRVRIVRDKETQLGKGFAYVQFADRQCVDEILAMEEGKLKFAKRKLRVQRCKTIPGVTIPSKSLSTSTTTKPPNAKIATVTHRRPIPVPVVPKGDPTLGAKLAGMSKYERKEVKATNADRIARRLAKKKARIAFGNASVKVVRKESGEKTRERRRHPRDA</sequence>
<evidence type="ECO:0000313" key="1">
    <source>
        <dbReference type="EMBL" id="TFK61546.1"/>
    </source>
</evidence>
<dbReference type="EMBL" id="ML208650">
    <property type="protein sequence ID" value="TFK61546.1"/>
    <property type="molecule type" value="Genomic_DNA"/>
</dbReference>
<gene>
    <name evidence="1" type="ORF">BDN72DRAFT_849568</name>
</gene>
<protein>
    <submittedName>
        <fullName evidence="1">Uncharacterized protein</fullName>
    </submittedName>
</protein>